<name>A0ABV1X8N7_9ACTN</name>
<dbReference type="RefSeq" id="WP_350788257.1">
    <property type="nucleotide sequence ID" value="NZ_JBEPEK010000434.1"/>
</dbReference>
<evidence type="ECO:0000313" key="1">
    <source>
        <dbReference type="EMBL" id="MER7185396.1"/>
    </source>
</evidence>
<keyword evidence="2" id="KW-1185">Reference proteome</keyword>
<dbReference type="Proteomes" id="UP001474181">
    <property type="component" value="Unassembled WGS sequence"/>
</dbReference>
<evidence type="ECO:0000313" key="2">
    <source>
        <dbReference type="Proteomes" id="UP001474181"/>
    </source>
</evidence>
<reference evidence="1 2" key="1">
    <citation type="submission" date="2024-06" db="EMBL/GenBank/DDBJ databases">
        <title>The Natural Products Discovery Center: Release of the First 8490 Sequenced Strains for Exploring Actinobacteria Biosynthetic Diversity.</title>
        <authorList>
            <person name="Kalkreuter E."/>
            <person name="Kautsar S.A."/>
            <person name="Yang D."/>
            <person name="Bader C.D."/>
            <person name="Teijaro C.N."/>
            <person name="Fluegel L."/>
            <person name="Davis C.M."/>
            <person name="Simpson J.R."/>
            <person name="Lauterbach L."/>
            <person name="Steele A.D."/>
            <person name="Gui C."/>
            <person name="Meng S."/>
            <person name="Li G."/>
            <person name="Viehrig K."/>
            <person name="Ye F."/>
            <person name="Su P."/>
            <person name="Kiefer A.F."/>
            <person name="Nichols A."/>
            <person name="Cepeda A.J."/>
            <person name="Yan W."/>
            <person name="Fan B."/>
            <person name="Jiang Y."/>
            <person name="Adhikari A."/>
            <person name="Zheng C.-J."/>
            <person name="Schuster L."/>
            <person name="Cowan T.M."/>
            <person name="Smanski M.J."/>
            <person name="Chevrette M.G."/>
            <person name="De Carvalho L.P.S."/>
            <person name="Shen B."/>
        </authorList>
    </citation>
    <scope>NUCLEOTIDE SEQUENCE [LARGE SCALE GENOMIC DNA]</scope>
    <source>
        <strain evidence="1 2">NPDC000234</strain>
    </source>
</reference>
<sequence length="45" mass="4992">MDERLAAFENRAGTGLFALEGQVCGPFHFLGRRRSSRTPLAIVRS</sequence>
<proteinExistence type="predicted"/>
<protein>
    <submittedName>
        <fullName evidence="1">Uncharacterized protein</fullName>
    </submittedName>
</protein>
<organism evidence="1 2">
    <name type="scientific">Streptomyces hyaluromycini</name>
    <dbReference type="NCBI Taxonomy" id="1377993"/>
    <lineage>
        <taxon>Bacteria</taxon>
        <taxon>Bacillati</taxon>
        <taxon>Actinomycetota</taxon>
        <taxon>Actinomycetes</taxon>
        <taxon>Kitasatosporales</taxon>
        <taxon>Streptomycetaceae</taxon>
        <taxon>Streptomyces</taxon>
    </lineage>
</organism>
<accession>A0ABV1X8N7</accession>
<dbReference type="EMBL" id="JBEPEK010000434">
    <property type="protein sequence ID" value="MER7185396.1"/>
    <property type="molecule type" value="Genomic_DNA"/>
</dbReference>
<gene>
    <name evidence="1" type="ORF">ABT404_39055</name>
</gene>
<comment type="caution">
    <text evidence="1">The sequence shown here is derived from an EMBL/GenBank/DDBJ whole genome shotgun (WGS) entry which is preliminary data.</text>
</comment>